<dbReference type="Pfam" id="PF00581">
    <property type="entry name" value="Rhodanese"/>
    <property type="match status" value="1"/>
</dbReference>
<dbReference type="PANTHER" id="PTHR44086:SF13">
    <property type="entry name" value="THIOSULFATE SULFURTRANSFERASE PSPE"/>
    <property type="match status" value="1"/>
</dbReference>
<dbReference type="SUPFAM" id="SSF52821">
    <property type="entry name" value="Rhodanese/Cell cycle control phosphatase"/>
    <property type="match status" value="1"/>
</dbReference>
<dbReference type="InterPro" id="IPR036873">
    <property type="entry name" value="Rhodanese-like_dom_sf"/>
</dbReference>
<dbReference type="InterPro" id="IPR001763">
    <property type="entry name" value="Rhodanese-like_dom"/>
</dbReference>
<reference evidence="2 3" key="1">
    <citation type="journal article" date="2024" name="Nat. Commun.">
        <title>Phylogenomics reveals the evolutionary origins of lichenization in chlorophyte algae.</title>
        <authorList>
            <person name="Puginier C."/>
            <person name="Libourel C."/>
            <person name="Otte J."/>
            <person name="Skaloud P."/>
            <person name="Haon M."/>
            <person name="Grisel S."/>
            <person name="Petersen M."/>
            <person name="Berrin J.G."/>
            <person name="Delaux P.M."/>
            <person name="Dal Grande F."/>
            <person name="Keller J."/>
        </authorList>
    </citation>
    <scope>NUCLEOTIDE SEQUENCE [LARGE SCALE GENOMIC DNA]</scope>
    <source>
        <strain evidence="2 3">SAG 216-7</strain>
    </source>
</reference>
<gene>
    <name evidence="2" type="ORF">WJX75_007762</name>
</gene>
<evidence type="ECO:0000313" key="3">
    <source>
        <dbReference type="Proteomes" id="UP001491310"/>
    </source>
</evidence>
<proteinExistence type="predicted"/>
<dbReference type="EMBL" id="JALJOT010000006">
    <property type="protein sequence ID" value="KAK9909811.1"/>
    <property type="molecule type" value="Genomic_DNA"/>
</dbReference>
<dbReference type="CDD" id="cd00158">
    <property type="entry name" value="RHOD"/>
    <property type="match status" value="1"/>
</dbReference>
<comment type="caution">
    <text evidence="2">The sequence shown here is derived from an EMBL/GenBank/DDBJ whole genome shotgun (WGS) entry which is preliminary data.</text>
</comment>
<dbReference type="Proteomes" id="UP001491310">
    <property type="component" value="Unassembled WGS sequence"/>
</dbReference>
<accession>A0ABR2YS06</accession>
<dbReference type="SMART" id="SM00450">
    <property type="entry name" value="RHOD"/>
    <property type="match status" value="1"/>
</dbReference>
<dbReference type="PANTHER" id="PTHR44086">
    <property type="entry name" value="THIOSULFATE SULFURTRANSFERASE RDL2, MITOCHONDRIAL-RELATED"/>
    <property type="match status" value="1"/>
</dbReference>
<name>A0ABR2YS06_9CHLO</name>
<evidence type="ECO:0000313" key="2">
    <source>
        <dbReference type="EMBL" id="KAK9909811.1"/>
    </source>
</evidence>
<evidence type="ECO:0000259" key="1">
    <source>
        <dbReference type="PROSITE" id="PS50206"/>
    </source>
</evidence>
<protein>
    <recommendedName>
        <fullName evidence="1">Rhodanese domain-containing protein</fullName>
    </recommendedName>
</protein>
<keyword evidence="3" id="KW-1185">Reference proteome</keyword>
<dbReference type="Gene3D" id="3.40.250.10">
    <property type="entry name" value="Rhodanese-like domain"/>
    <property type="match status" value="1"/>
</dbReference>
<organism evidence="2 3">
    <name type="scientific">Coccomyxa subellipsoidea</name>
    <dbReference type="NCBI Taxonomy" id="248742"/>
    <lineage>
        <taxon>Eukaryota</taxon>
        <taxon>Viridiplantae</taxon>
        <taxon>Chlorophyta</taxon>
        <taxon>core chlorophytes</taxon>
        <taxon>Trebouxiophyceae</taxon>
        <taxon>Trebouxiophyceae incertae sedis</taxon>
        <taxon>Coccomyxaceae</taxon>
        <taxon>Coccomyxa</taxon>
    </lineage>
</organism>
<feature type="domain" description="Rhodanese" evidence="1">
    <location>
        <begin position="40"/>
        <end position="126"/>
    </location>
</feature>
<dbReference type="PROSITE" id="PS50206">
    <property type="entry name" value="RHODANESE_3"/>
    <property type="match status" value="1"/>
</dbReference>
<sequence>MASSKSEQLQTLFQKYSQSEFPEVKSIRVSELHQLLEDKKDSDVLLIDVRTPEEQEVSRLPGHVLTQKEFETCKQHYLNSPLVTYCTAGVRSGRYAKVLQQEGFTNVCNLEGSILAWTQAGYPLVTANQEPTKQVHVCGKQWALQGEGYEPVWFKGAKGALIALGDWGSRLFNSAFRKS</sequence>